<dbReference type="OrthoDB" id="8812168at2"/>
<dbReference type="EMBL" id="CP027666">
    <property type="protein sequence ID" value="AVO33047.1"/>
    <property type="molecule type" value="Genomic_DNA"/>
</dbReference>
<dbReference type="RefSeq" id="WP_106701358.1">
    <property type="nucleotide sequence ID" value="NZ_CP027666.1"/>
</dbReference>
<dbReference type="Pfam" id="PF23840">
    <property type="entry name" value="Phage_tail_terminator"/>
    <property type="match status" value="1"/>
</dbReference>
<evidence type="ECO:0000313" key="2">
    <source>
        <dbReference type="Proteomes" id="UP000239709"/>
    </source>
</evidence>
<evidence type="ECO:0000313" key="1">
    <source>
        <dbReference type="EMBL" id="AVO33047.1"/>
    </source>
</evidence>
<organism evidence="1 2">
    <name type="scientific">Ottowia oryzae</name>
    <dbReference type="NCBI Taxonomy" id="2109914"/>
    <lineage>
        <taxon>Bacteria</taxon>
        <taxon>Pseudomonadati</taxon>
        <taxon>Pseudomonadota</taxon>
        <taxon>Betaproteobacteria</taxon>
        <taxon>Burkholderiales</taxon>
        <taxon>Comamonadaceae</taxon>
        <taxon>Ottowia</taxon>
    </lineage>
</organism>
<protein>
    <submittedName>
        <fullName evidence="1">Uncharacterized protein</fullName>
    </submittedName>
</protein>
<name>A0A2S0MB61_9BURK</name>
<keyword evidence="2" id="KW-1185">Reference proteome</keyword>
<proteinExistence type="predicted"/>
<dbReference type="InterPro" id="IPR056912">
    <property type="entry name" value="Phage_JBD30_tail_term-like"/>
</dbReference>
<reference evidence="1 2" key="1">
    <citation type="submission" date="2018-03" db="EMBL/GenBank/DDBJ databases">
        <title>Genome sequencing of Ottowia sp.</title>
        <authorList>
            <person name="Kim S.-J."/>
            <person name="Heo J."/>
            <person name="Kwon S.-W."/>
        </authorList>
    </citation>
    <scope>NUCLEOTIDE SEQUENCE [LARGE SCALE GENOMIC DNA]</scope>
    <source>
        <strain evidence="1 2">KADR8-3</strain>
    </source>
</reference>
<dbReference type="AlphaFoldDB" id="A0A2S0MB61"/>
<gene>
    <name evidence="1" type="ORF">C6570_01330</name>
</gene>
<dbReference type="Proteomes" id="UP000239709">
    <property type="component" value="Chromosome"/>
</dbReference>
<dbReference type="KEGG" id="otk:C6570_01330"/>
<accession>A0A2S0MB61</accession>
<sequence length="161" mass="17284">MSTAGMTVAQSNNFLAIEPRLVELVKAATAGLKPAVHVLAAADLADVKVAKQLAPAVHVIYGGAPQVIENQGTRVLLLHRWHVVCVVRHVGSTRTGEQAREALGPLAGLVLSALLHARVEGATLPVALSDQQRAPWFDSGTQFLPFTFDVRTVFHKQPQPY</sequence>